<sequence>MGDDTMRADASVLKGEGFHMFEVGQDFAIAAQALFEGLNAIEKGSGKTPPWGDDEMGEYFGVVYEGLRDGMKDSMPSLAKRIAGMGMKFTAMGVRHEKHEQEEDAKYAALRAQQDADVGSKVDNLKSV</sequence>
<dbReference type="RefSeq" id="WP_355725495.1">
    <property type="nucleotide sequence ID" value="NZ_JBEXNP010000022.1"/>
</dbReference>
<name>A0ABW6R9W3_9ACTN</name>
<organism evidence="1 2">
    <name type="scientific">Streptomyces flavidovirens</name>
    <dbReference type="NCBI Taxonomy" id="67298"/>
    <lineage>
        <taxon>Bacteria</taxon>
        <taxon>Bacillati</taxon>
        <taxon>Actinomycetota</taxon>
        <taxon>Actinomycetes</taxon>
        <taxon>Kitasatosporales</taxon>
        <taxon>Streptomycetaceae</taxon>
        <taxon>Streptomyces</taxon>
    </lineage>
</organism>
<proteinExistence type="predicted"/>
<dbReference type="Proteomes" id="UP001601976">
    <property type="component" value="Unassembled WGS sequence"/>
</dbReference>
<evidence type="ECO:0000313" key="1">
    <source>
        <dbReference type="EMBL" id="MFF3338290.1"/>
    </source>
</evidence>
<keyword evidence="2" id="KW-1185">Reference proteome</keyword>
<evidence type="ECO:0000313" key="2">
    <source>
        <dbReference type="Proteomes" id="UP001601976"/>
    </source>
</evidence>
<dbReference type="EMBL" id="JBIAPK010000002">
    <property type="protein sequence ID" value="MFF3338290.1"/>
    <property type="molecule type" value="Genomic_DNA"/>
</dbReference>
<accession>A0ABW6R9W3</accession>
<reference evidence="1 2" key="1">
    <citation type="submission" date="2024-10" db="EMBL/GenBank/DDBJ databases">
        <title>The Natural Products Discovery Center: Release of the First 8490 Sequenced Strains for Exploring Actinobacteria Biosynthetic Diversity.</title>
        <authorList>
            <person name="Kalkreuter E."/>
            <person name="Kautsar S.A."/>
            <person name="Yang D."/>
            <person name="Bader C.D."/>
            <person name="Teijaro C.N."/>
            <person name="Fluegel L."/>
            <person name="Davis C.M."/>
            <person name="Simpson J.R."/>
            <person name="Lauterbach L."/>
            <person name="Steele A.D."/>
            <person name="Gui C."/>
            <person name="Meng S."/>
            <person name="Li G."/>
            <person name="Viehrig K."/>
            <person name="Ye F."/>
            <person name="Su P."/>
            <person name="Kiefer A.F."/>
            <person name="Nichols A."/>
            <person name="Cepeda A.J."/>
            <person name="Yan W."/>
            <person name="Fan B."/>
            <person name="Jiang Y."/>
            <person name="Adhikari A."/>
            <person name="Zheng C.-J."/>
            <person name="Schuster L."/>
            <person name="Cowan T.M."/>
            <person name="Smanski M.J."/>
            <person name="Chevrette M.G."/>
            <person name="De Carvalho L.P.S."/>
            <person name="Shen B."/>
        </authorList>
    </citation>
    <scope>NUCLEOTIDE SEQUENCE [LARGE SCALE GENOMIC DNA]</scope>
    <source>
        <strain evidence="1 2">NPDC003029</strain>
    </source>
</reference>
<protein>
    <submittedName>
        <fullName evidence="1">Uncharacterized protein</fullName>
    </submittedName>
</protein>
<gene>
    <name evidence="1" type="ORF">ACFYWW_06060</name>
</gene>
<comment type="caution">
    <text evidence="1">The sequence shown here is derived from an EMBL/GenBank/DDBJ whole genome shotgun (WGS) entry which is preliminary data.</text>
</comment>